<dbReference type="PANTHER" id="PTHR38709">
    <property type="entry name" value="SI:CH73-193C12.2-RELATED"/>
    <property type="match status" value="1"/>
</dbReference>
<evidence type="ECO:0000259" key="2">
    <source>
        <dbReference type="Pfam" id="PF13837"/>
    </source>
</evidence>
<dbReference type="PANTHER" id="PTHR38709:SF1">
    <property type="entry name" value="DREBRIN"/>
    <property type="match status" value="1"/>
</dbReference>
<feature type="coiled-coil region" evidence="1">
    <location>
        <begin position="189"/>
        <end position="226"/>
    </location>
</feature>
<evidence type="ECO:0000256" key="1">
    <source>
        <dbReference type="SAM" id="Coils"/>
    </source>
</evidence>
<keyword evidence="1" id="KW-0175">Coiled coil</keyword>
<dbReference type="GeneID" id="115804742"/>
<dbReference type="GO" id="GO:0005856">
    <property type="term" value="C:cytoskeleton"/>
    <property type="evidence" value="ECO:0007669"/>
    <property type="project" value="TreeGrafter"/>
</dbReference>
<protein>
    <submittedName>
        <fullName evidence="4">Uncharacterized protein LOC115804742</fullName>
    </submittedName>
</protein>
<keyword evidence="3" id="KW-1185">Reference proteome</keyword>
<gene>
    <name evidence="4" type="primary">LOC115804742</name>
</gene>
<name>A0A6J2UM18_CHACN</name>
<sequence length="322" mass="37268">METSRSNSQFVYKLSDEDTTRLIKLRAANEALFTGRRNAAKLGWRAILKEMGLEKQLSTDQASKKWDNMKNKYKEMRYLPPETASCWQWFPLMHEALEGRLAGSAPVLSTSSLGNDEEFAPTAVKKARRSQGRVDGLDFLGKMDEGTEAEVVLRDRTVMSSEGSPSESDTALNGRVTMEKNEFASDRLRDSLEMERITLRRDRQLLEREQAELDRERMMLERERGLIERERAVIERDRALLEKDRAAVDRERASVDHEQAVLEKDRATLDRENAALSREREALRHGKMMGKINLTSLEADLPETLERREKFIYLFERLIEKL</sequence>
<feature type="domain" description="Myb/SANT-like DNA-binding" evidence="2">
    <location>
        <begin position="15"/>
        <end position="95"/>
    </location>
</feature>
<organism evidence="3 4">
    <name type="scientific">Chanos chanos</name>
    <name type="common">Milkfish</name>
    <name type="synonym">Mugil chanos</name>
    <dbReference type="NCBI Taxonomy" id="29144"/>
    <lineage>
        <taxon>Eukaryota</taxon>
        <taxon>Metazoa</taxon>
        <taxon>Chordata</taxon>
        <taxon>Craniata</taxon>
        <taxon>Vertebrata</taxon>
        <taxon>Euteleostomi</taxon>
        <taxon>Actinopterygii</taxon>
        <taxon>Neopterygii</taxon>
        <taxon>Teleostei</taxon>
        <taxon>Ostariophysi</taxon>
        <taxon>Gonorynchiformes</taxon>
        <taxon>Chanidae</taxon>
        <taxon>Chanos</taxon>
    </lineage>
</organism>
<dbReference type="AlphaFoldDB" id="A0A6J2UM18"/>
<dbReference type="InParanoid" id="A0A6J2UM18"/>
<accession>A0A6J2UM18</accession>
<dbReference type="Pfam" id="PF13837">
    <property type="entry name" value="Myb_DNA-bind_4"/>
    <property type="match status" value="1"/>
</dbReference>
<dbReference type="InterPro" id="IPR044822">
    <property type="entry name" value="Myb_DNA-bind_4"/>
</dbReference>
<proteinExistence type="predicted"/>
<evidence type="ECO:0000313" key="3">
    <source>
        <dbReference type="Proteomes" id="UP000504632"/>
    </source>
</evidence>
<evidence type="ECO:0000313" key="4">
    <source>
        <dbReference type="RefSeq" id="XP_030621104.1"/>
    </source>
</evidence>
<dbReference type="OrthoDB" id="10261408at2759"/>
<dbReference type="RefSeq" id="XP_030621104.1">
    <property type="nucleotide sequence ID" value="XM_030765244.1"/>
</dbReference>
<reference evidence="4" key="1">
    <citation type="submission" date="2025-08" db="UniProtKB">
        <authorList>
            <consortium name="RefSeq"/>
        </authorList>
    </citation>
    <scope>IDENTIFICATION</scope>
</reference>
<dbReference type="Proteomes" id="UP000504632">
    <property type="component" value="Chromosome 2"/>
</dbReference>